<evidence type="ECO:0000313" key="3">
    <source>
        <dbReference type="EMBL" id="MCP8936915.1"/>
    </source>
</evidence>
<dbReference type="InterPro" id="IPR008337">
    <property type="entry name" value="Capsule_biosynth_CapB"/>
</dbReference>
<dbReference type="PANTHER" id="PTHR43445:SF1">
    <property type="entry name" value="PGA SYNTHASE CAPB"/>
    <property type="match status" value="1"/>
</dbReference>
<dbReference type="RefSeq" id="WP_254737295.1">
    <property type="nucleotide sequence ID" value="NZ_JANCLU010000001.1"/>
</dbReference>
<dbReference type="InterPro" id="IPR036565">
    <property type="entry name" value="Mur-like_cat_sf"/>
</dbReference>
<accession>A0ABT1L6D9</accession>
<keyword evidence="1" id="KW-1133">Transmembrane helix</keyword>
<organism evidence="3 4">
    <name type="scientific">Alsobacter ponti</name>
    <dbReference type="NCBI Taxonomy" id="2962936"/>
    <lineage>
        <taxon>Bacteria</taxon>
        <taxon>Pseudomonadati</taxon>
        <taxon>Pseudomonadota</taxon>
        <taxon>Alphaproteobacteria</taxon>
        <taxon>Hyphomicrobiales</taxon>
        <taxon>Alsobacteraceae</taxon>
        <taxon>Alsobacter</taxon>
    </lineage>
</organism>
<proteinExistence type="predicted"/>
<protein>
    <submittedName>
        <fullName evidence="3">Poly-gamma-glutamate synthase PgsB</fullName>
    </submittedName>
</protein>
<sequence>MPAFLLEPVWGEPVASARLLAIAGAALALAVAWLWTRARALRLARERIAVRIHVAGTRGKSTTTRLVAAGLRGSGLAVIGKTTGSEPRLIRADGSEEAIRRLGPPSIREQAWVLRRAAREGADAVVLECMAIQPETLWASETLLVGATTLVVTNARPDHFEEIGEDEEAMARSLAWLVPSGGVVVATREAATPAFVAAVEARGAVLVPVDTDGLPPDAANRRLALAVCARHGVSEETALAGMADATPDPGHFTEREVSVGGKTVRFANAFACNDVESLDLLWRERAGEGRPVVLLNARADRPVRTRHFLDFLARQTPEPIVLLAGDGLAAALARRAGFGPGALRRLRTRRASEALAEAVAAASPGGVVWGVGNYHGLGRQLTVALAEAGKPC</sequence>
<name>A0ABT1L6D9_9HYPH</name>
<dbReference type="Pfam" id="PF08245">
    <property type="entry name" value="Mur_ligase_M"/>
    <property type="match status" value="1"/>
</dbReference>
<keyword evidence="1" id="KW-0812">Transmembrane</keyword>
<dbReference type="PANTHER" id="PTHR43445">
    <property type="entry name" value="UDP-N-ACETYLMURAMATE--L-ALANINE LIGASE-RELATED"/>
    <property type="match status" value="1"/>
</dbReference>
<dbReference type="InterPro" id="IPR050061">
    <property type="entry name" value="MurCDEF_pg_biosynth"/>
</dbReference>
<dbReference type="EMBL" id="JANCLU010000001">
    <property type="protein sequence ID" value="MCP8936915.1"/>
    <property type="molecule type" value="Genomic_DNA"/>
</dbReference>
<reference evidence="3 4" key="1">
    <citation type="submission" date="2022-07" db="EMBL/GenBank/DDBJ databases">
        <authorList>
            <person name="Li W.-J."/>
            <person name="Deng Q.-Q."/>
        </authorList>
    </citation>
    <scope>NUCLEOTIDE SEQUENCE [LARGE SCALE GENOMIC DNA]</scope>
    <source>
        <strain evidence="3 4">SYSU M60028</strain>
    </source>
</reference>
<evidence type="ECO:0000313" key="4">
    <source>
        <dbReference type="Proteomes" id="UP001205890"/>
    </source>
</evidence>
<evidence type="ECO:0000259" key="2">
    <source>
        <dbReference type="Pfam" id="PF08245"/>
    </source>
</evidence>
<keyword evidence="4" id="KW-1185">Reference proteome</keyword>
<comment type="caution">
    <text evidence="3">The sequence shown here is derived from an EMBL/GenBank/DDBJ whole genome shotgun (WGS) entry which is preliminary data.</text>
</comment>
<dbReference type="Gene3D" id="3.40.1190.10">
    <property type="entry name" value="Mur-like, catalytic domain"/>
    <property type="match status" value="1"/>
</dbReference>
<feature type="domain" description="Mur ligase central" evidence="2">
    <location>
        <begin position="54"/>
        <end position="171"/>
    </location>
</feature>
<dbReference type="NCBIfam" id="TIGR04012">
    <property type="entry name" value="poly_gGlu_PgsB"/>
    <property type="match status" value="1"/>
</dbReference>
<gene>
    <name evidence="3" type="primary">pgsB</name>
    <name evidence="3" type="ORF">NK718_00155</name>
</gene>
<dbReference type="InterPro" id="IPR013221">
    <property type="entry name" value="Mur_ligase_cen"/>
</dbReference>
<dbReference type="PRINTS" id="PR01758">
    <property type="entry name" value="CAPSULEPROTB"/>
</dbReference>
<evidence type="ECO:0000256" key="1">
    <source>
        <dbReference type="SAM" id="Phobius"/>
    </source>
</evidence>
<keyword evidence="1" id="KW-0472">Membrane</keyword>
<feature type="transmembrane region" description="Helical" evidence="1">
    <location>
        <begin position="15"/>
        <end position="35"/>
    </location>
</feature>
<dbReference type="SUPFAM" id="SSF53623">
    <property type="entry name" value="MurD-like peptide ligases, catalytic domain"/>
    <property type="match status" value="1"/>
</dbReference>
<dbReference type="Proteomes" id="UP001205890">
    <property type="component" value="Unassembled WGS sequence"/>
</dbReference>